<sequence length="221" mass="24741">MSKNYIAIIGDLIDSKKSADRENLQENLLESFATINRNYGDIIASKLTLTLGDEFQVLIKPHHQVFQMIDDIQRLIPHPIRFGIGYGSIDTEIDPEISIGADGPAYWHARSAIESVKQHDYSGNLRQAFIGLEGKDDTINIMLLLTDTIRSSWTKTQLYVFNGLLAAGIYQPSFNQKALAKKLELSPSALSKRLNSANIKIYLAGKEQLARFIQEVDDTDS</sequence>
<dbReference type="EMBL" id="NBTM02000001">
    <property type="protein sequence ID" value="PNL92254.1"/>
    <property type="molecule type" value="Genomic_DNA"/>
</dbReference>
<gene>
    <name evidence="1" type="ORF">A6J77_008440</name>
</gene>
<accession>A0A2J9PPH4</accession>
<proteinExistence type="predicted"/>
<dbReference type="AlphaFoldDB" id="A0A2J9PPH4"/>
<protein>
    <submittedName>
        <fullName evidence="1">SatD protein</fullName>
    </submittedName>
</protein>
<dbReference type="Pfam" id="PF16264">
    <property type="entry name" value="SatD"/>
    <property type="match status" value="1"/>
</dbReference>
<name>A0A2J9PPH4_9LACT</name>
<dbReference type="InterPro" id="IPR032580">
    <property type="entry name" value="SatD"/>
</dbReference>
<dbReference type="RefSeq" id="WP_083069921.1">
    <property type="nucleotide sequence ID" value="NZ_NBTM02000001.1"/>
</dbReference>
<organism evidence="1 2">
    <name type="scientific">Aerococcus viridans</name>
    <dbReference type="NCBI Taxonomy" id="1377"/>
    <lineage>
        <taxon>Bacteria</taxon>
        <taxon>Bacillati</taxon>
        <taxon>Bacillota</taxon>
        <taxon>Bacilli</taxon>
        <taxon>Lactobacillales</taxon>
        <taxon>Aerococcaceae</taxon>
        <taxon>Aerococcus</taxon>
    </lineage>
</organism>
<comment type="caution">
    <text evidence="1">The sequence shown here is derived from an EMBL/GenBank/DDBJ whole genome shotgun (WGS) entry which is preliminary data.</text>
</comment>
<reference evidence="2" key="1">
    <citation type="submission" date="2017-12" db="EMBL/GenBank/DDBJ databases">
        <title>FDA dAtabase for Regulatory Grade micrObial Sequences (FDA-ARGOS): Supporting development and validation of Infectious Disease Dx tests.</title>
        <authorList>
            <person name="Hoffmann M."/>
            <person name="Allard M."/>
            <person name="Evans P."/>
            <person name="Brown E."/>
            <person name="Tallon L."/>
            <person name="Sadzewicz L."/>
            <person name="Sengamalay N."/>
            <person name="Ott S."/>
            <person name="Godinez A."/>
            <person name="Nagaraj S."/>
            <person name="Vavikolanu K."/>
            <person name="Aluvathingal J."/>
            <person name="Nadendla S."/>
            <person name="Sichtig H."/>
        </authorList>
    </citation>
    <scope>NUCLEOTIDE SEQUENCE [LARGE SCALE GENOMIC DNA]</scope>
    <source>
        <strain evidence="2">FDAARGOS_249</strain>
    </source>
</reference>
<evidence type="ECO:0000313" key="1">
    <source>
        <dbReference type="EMBL" id="PNL92254.1"/>
    </source>
</evidence>
<dbReference type="Proteomes" id="UP000192813">
    <property type="component" value="Unassembled WGS sequence"/>
</dbReference>
<evidence type="ECO:0000313" key="2">
    <source>
        <dbReference type="Proteomes" id="UP000192813"/>
    </source>
</evidence>